<accession>A0A0E9UMQ9</accession>
<proteinExistence type="predicted"/>
<dbReference type="EMBL" id="GBXM01042057">
    <property type="protein sequence ID" value="JAH66520.1"/>
    <property type="molecule type" value="Transcribed_RNA"/>
</dbReference>
<protein>
    <submittedName>
        <fullName evidence="1">Uncharacterized protein</fullName>
    </submittedName>
</protein>
<name>A0A0E9UMQ9_ANGAN</name>
<sequence>MIQDQRFSSFISFFLCGVKGIKSVLC</sequence>
<evidence type="ECO:0000313" key="1">
    <source>
        <dbReference type="EMBL" id="JAH66520.1"/>
    </source>
</evidence>
<organism evidence="1">
    <name type="scientific">Anguilla anguilla</name>
    <name type="common">European freshwater eel</name>
    <name type="synonym">Muraena anguilla</name>
    <dbReference type="NCBI Taxonomy" id="7936"/>
    <lineage>
        <taxon>Eukaryota</taxon>
        <taxon>Metazoa</taxon>
        <taxon>Chordata</taxon>
        <taxon>Craniata</taxon>
        <taxon>Vertebrata</taxon>
        <taxon>Euteleostomi</taxon>
        <taxon>Actinopterygii</taxon>
        <taxon>Neopterygii</taxon>
        <taxon>Teleostei</taxon>
        <taxon>Anguilliformes</taxon>
        <taxon>Anguillidae</taxon>
        <taxon>Anguilla</taxon>
    </lineage>
</organism>
<reference evidence="1" key="1">
    <citation type="submission" date="2014-11" db="EMBL/GenBank/DDBJ databases">
        <authorList>
            <person name="Amaro Gonzalez C."/>
        </authorList>
    </citation>
    <scope>NUCLEOTIDE SEQUENCE</scope>
</reference>
<dbReference type="AlphaFoldDB" id="A0A0E9UMQ9"/>
<reference evidence="1" key="2">
    <citation type="journal article" date="2015" name="Fish Shellfish Immunol.">
        <title>Early steps in the European eel (Anguilla anguilla)-Vibrio vulnificus interaction in the gills: Role of the RtxA13 toxin.</title>
        <authorList>
            <person name="Callol A."/>
            <person name="Pajuelo D."/>
            <person name="Ebbesson L."/>
            <person name="Teles M."/>
            <person name="MacKenzie S."/>
            <person name="Amaro C."/>
        </authorList>
    </citation>
    <scope>NUCLEOTIDE SEQUENCE</scope>
</reference>